<dbReference type="EMBL" id="CP060394">
    <property type="protein sequence ID" value="QNI34158.1"/>
    <property type="molecule type" value="Genomic_DNA"/>
</dbReference>
<dbReference type="SUPFAM" id="SSF101801">
    <property type="entry name" value="Surface presentation of antigens (SPOA)"/>
    <property type="match status" value="1"/>
</dbReference>
<keyword evidence="3" id="KW-1185">Reference proteome</keyword>
<sequence length="116" mass="12728">MTPEPLATTELKDSQQAVAEISPVLSPQLPEGVAPQGYTKALLSALAAKLPLQLDLRLPLPSFRVQNLLSLEKGQVIESAWPHTEDLPLWSGGVHLVWTEFEVVDQKLAVRVTRLV</sequence>
<feature type="domain" description="Flagellar motor switch protein FliN-like C-terminal" evidence="1">
    <location>
        <begin position="49"/>
        <end position="116"/>
    </location>
</feature>
<proteinExistence type="predicted"/>
<keyword evidence="2" id="KW-0966">Cell projection</keyword>
<keyword evidence="2" id="KW-0969">Cilium</keyword>
<dbReference type="InterPro" id="IPR036429">
    <property type="entry name" value="SpoA-like_sf"/>
</dbReference>
<dbReference type="InterPro" id="IPR001543">
    <property type="entry name" value="FliN-like_C"/>
</dbReference>
<reference evidence="2 3" key="1">
    <citation type="submission" date="2020-08" db="EMBL/GenBank/DDBJ databases">
        <title>Edaphobacter telluris sp. nov. and Acidobacterium dinghuensis sp. nov., two acidobacteria isolated from forest soil.</title>
        <authorList>
            <person name="Fu J."/>
            <person name="Qiu L."/>
        </authorList>
    </citation>
    <scope>NUCLEOTIDE SEQUENCE [LARGE SCALE GENOMIC DNA]</scope>
    <source>
        <strain evidence="2">4Y35</strain>
    </source>
</reference>
<dbReference type="RefSeq" id="WP_186746088.1">
    <property type="nucleotide sequence ID" value="NZ_CP060394.1"/>
</dbReference>
<evidence type="ECO:0000313" key="2">
    <source>
        <dbReference type="EMBL" id="QNI34158.1"/>
    </source>
</evidence>
<dbReference type="Gene3D" id="2.30.330.10">
    <property type="entry name" value="SpoA-like"/>
    <property type="match status" value="1"/>
</dbReference>
<keyword evidence="2" id="KW-0282">Flagellum</keyword>
<name>A0A7G8BNN8_9BACT</name>
<dbReference type="Pfam" id="PF01052">
    <property type="entry name" value="FliMN_C"/>
    <property type="match status" value="1"/>
</dbReference>
<organism evidence="2 3">
    <name type="scientific">Alloacidobacterium dinghuense</name>
    <dbReference type="NCBI Taxonomy" id="2763107"/>
    <lineage>
        <taxon>Bacteria</taxon>
        <taxon>Pseudomonadati</taxon>
        <taxon>Acidobacteriota</taxon>
        <taxon>Terriglobia</taxon>
        <taxon>Terriglobales</taxon>
        <taxon>Acidobacteriaceae</taxon>
        <taxon>Alloacidobacterium</taxon>
    </lineage>
</organism>
<dbReference type="Proteomes" id="UP000515312">
    <property type="component" value="Chromosome"/>
</dbReference>
<accession>A0A7G8BNN8</accession>
<gene>
    <name evidence="2" type="ORF">H7849_09790</name>
</gene>
<protein>
    <submittedName>
        <fullName evidence="2">FliM/FliN family flagellar motor switch protein</fullName>
    </submittedName>
</protein>
<dbReference type="AlphaFoldDB" id="A0A7G8BNN8"/>
<evidence type="ECO:0000259" key="1">
    <source>
        <dbReference type="Pfam" id="PF01052"/>
    </source>
</evidence>
<evidence type="ECO:0000313" key="3">
    <source>
        <dbReference type="Proteomes" id="UP000515312"/>
    </source>
</evidence>
<dbReference type="KEGG" id="adin:H7849_09790"/>